<evidence type="ECO:0000313" key="2">
    <source>
        <dbReference type="EMBL" id="AUW93798.1"/>
    </source>
</evidence>
<protein>
    <recommendedName>
        <fullName evidence="1">DUF403 domain-containing protein</fullName>
    </recommendedName>
</protein>
<reference evidence="2 3" key="1">
    <citation type="journal article" date="2019" name="Sci. Rep.">
        <title>Sulfobacillus thermotolerans: new insights into resistance and metabolic capacities of acidophilic chemolithotrophs.</title>
        <authorList>
            <person name="Panyushkina A.E."/>
            <person name="Babenko V.V."/>
            <person name="Nikitina A.S."/>
            <person name="Selezneva O.V."/>
            <person name="Tsaplina I.A."/>
            <person name="Letarova M.A."/>
            <person name="Kostryukova E.S."/>
            <person name="Letarov A.V."/>
        </authorList>
    </citation>
    <scope>NUCLEOTIDE SEQUENCE [LARGE SCALE GENOMIC DNA]</scope>
    <source>
        <strain evidence="2 3">Kr1</strain>
    </source>
</reference>
<proteinExistence type="predicted"/>
<evidence type="ECO:0000313" key="3">
    <source>
        <dbReference type="Proteomes" id="UP000325292"/>
    </source>
</evidence>
<dbReference type="PANTHER" id="PTHR34595">
    <property type="entry name" value="BLR5612 PROTEIN"/>
    <property type="match status" value="1"/>
</dbReference>
<name>A0ABN5H2Q5_9FIRM</name>
<dbReference type="InterPro" id="IPR007296">
    <property type="entry name" value="DUF403"/>
</dbReference>
<dbReference type="InterPro" id="IPR051680">
    <property type="entry name" value="ATP-dep_Glu-Cys_Ligase-2"/>
</dbReference>
<dbReference type="Proteomes" id="UP000325292">
    <property type="component" value="Chromosome"/>
</dbReference>
<dbReference type="EMBL" id="CP019454">
    <property type="protein sequence ID" value="AUW93798.1"/>
    <property type="molecule type" value="Genomic_DNA"/>
</dbReference>
<accession>A0ABN5H2Q5</accession>
<dbReference type="Pfam" id="PF04168">
    <property type="entry name" value="Alpha-E"/>
    <property type="match status" value="1"/>
</dbReference>
<keyword evidence="3" id="KW-1185">Reference proteome</keyword>
<organism evidence="2 3">
    <name type="scientific">Sulfobacillus thermotolerans</name>
    <dbReference type="NCBI Taxonomy" id="338644"/>
    <lineage>
        <taxon>Bacteria</taxon>
        <taxon>Bacillati</taxon>
        <taxon>Bacillota</taxon>
        <taxon>Clostridia</taxon>
        <taxon>Eubacteriales</taxon>
        <taxon>Clostridiales Family XVII. Incertae Sedis</taxon>
        <taxon>Sulfobacillus</taxon>
    </lineage>
</organism>
<dbReference type="PANTHER" id="PTHR34595:SF7">
    <property type="entry name" value="SLL1039 PROTEIN"/>
    <property type="match status" value="1"/>
</dbReference>
<feature type="domain" description="DUF403" evidence="1">
    <location>
        <begin position="5"/>
        <end position="298"/>
    </location>
</feature>
<gene>
    <name evidence="2" type="ORF">BXT84_07465</name>
</gene>
<sequence length="305" mass="34952">MNNHMLSRVAEDVYWMARYVERAQNFARILGIRKTQGAQMITRERWGDFLQTFGDPHADQMGDPSSIIRHVICDTDCPISLCSNIKMGRDNARMARDIVSPEMWQILTRMQNTVSGKVEDIDDESWEEVLSQVTMDALTFQSLLMSTILHDEAYHFMMIGTLLERALATLRLLLSYCGTLSLWDHEPLYAVNALKSVTGYGAFRRAYRKQLQAFDVFQFLLFEPAFPRSVLNAAAHLLREQQAVPAPADMPRQLSGRLLGQLSYDTMDLVMEESPGMYVRRLIAQFEKVHEGLTASYFQPEVQEI</sequence>
<evidence type="ECO:0000259" key="1">
    <source>
        <dbReference type="Pfam" id="PF04168"/>
    </source>
</evidence>